<evidence type="ECO:0000313" key="5">
    <source>
        <dbReference type="Proteomes" id="UP000777440"/>
    </source>
</evidence>
<reference evidence="4 5" key="1">
    <citation type="journal article" date="2021" name="MBio">
        <title>Poor Competitiveness of Bradyrhizobium in Pigeon Pea Root Colonization in Indian Soils.</title>
        <authorList>
            <person name="Chalasani D."/>
            <person name="Basu A."/>
            <person name="Pullabhotla S.V.S.R.N."/>
            <person name="Jorrin B."/>
            <person name="Neal A.L."/>
            <person name="Poole P.S."/>
            <person name="Podile A.R."/>
            <person name="Tkacz A."/>
        </authorList>
    </citation>
    <scope>NUCLEOTIDE SEQUENCE [LARGE SCALE GENOMIC DNA]</scope>
    <source>
        <strain evidence="4 5">HU12</strain>
    </source>
</reference>
<dbReference type="CDD" id="cd03801">
    <property type="entry name" value="GT4_PimA-like"/>
    <property type="match status" value="1"/>
</dbReference>
<keyword evidence="5" id="KW-1185">Reference proteome</keyword>
<dbReference type="Gene3D" id="3.40.50.2000">
    <property type="entry name" value="Glycogen Phosphorylase B"/>
    <property type="match status" value="2"/>
</dbReference>
<evidence type="ECO:0000256" key="1">
    <source>
        <dbReference type="ARBA" id="ARBA00022676"/>
    </source>
</evidence>
<gene>
    <name evidence="4" type="ORF">JNB61_14280</name>
</gene>
<evidence type="ECO:0000313" key="4">
    <source>
        <dbReference type="EMBL" id="MBW9110944.1"/>
    </source>
</evidence>
<organism evidence="4 5">
    <name type="scientific">Microbacterium ureisolvens</name>
    <dbReference type="NCBI Taxonomy" id="2781186"/>
    <lineage>
        <taxon>Bacteria</taxon>
        <taxon>Bacillati</taxon>
        <taxon>Actinomycetota</taxon>
        <taxon>Actinomycetes</taxon>
        <taxon>Micrococcales</taxon>
        <taxon>Microbacteriaceae</taxon>
        <taxon>Microbacterium</taxon>
    </lineage>
</organism>
<keyword evidence="2" id="KW-0808">Transferase</keyword>
<feature type="domain" description="Glycosyltransferase subfamily 4-like N-terminal" evidence="3">
    <location>
        <begin position="35"/>
        <end position="211"/>
    </location>
</feature>
<comment type="caution">
    <text evidence="4">The sequence shown here is derived from an EMBL/GenBank/DDBJ whole genome shotgun (WGS) entry which is preliminary data.</text>
</comment>
<dbReference type="Proteomes" id="UP000777440">
    <property type="component" value="Unassembled WGS sequence"/>
</dbReference>
<name>A0ABS7I1D7_9MICO</name>
<dbReference type="Pfam" id="PF13439">
    <property type="entry name" value="Glyco_transf_4"/>
    <property type="match status" value="1"/>
</dbReference>
<proteinExistence type="predicted"/>
<keyword evidence="1" id="KW-0328">Glycosyltransferase</keyword>
<dbReference type="RefSeq" id="WP_220340059.1">
    <property type="nucleotide sequence ID" value="NZ_JAEUAX010000008.1"/>
</dbReference>
<evidence type="ECO:0000259" key="3">
    <source>
        <dbReference type="Pfam" id="PF13439"/>
    </source>
</evidence>
<protein>
    <submittedName>
        <fullName evidence="4">Glycosyltransferase family 4 protein</fullName>
    </submittedName>
</protein>
<dbReference type="PANTHER" id="PTHR45947">
    <property type="entry name" value="SULFOQUINOVOSYL TRANSFERASE SQD2"/>
    <property type="match status" value="1"/>
</dbReference>
<dbReference type="SUPFAM" id="SSF53756">
    <property type="entry name" value="UDP-Glycosyltransferase/glycogen phosphorylase"/>
    <property type="match status" value="1"/>
</dbReference>
<dbReference type="PANTHER" id="PTHR45947:SF13">
    <property type="entry name" value="TRANSFERASE"/>
    <property type="match status" value="1"/>
</dbReference>
<sequence length="413" mass="43741">MSESLERLLWRRARPGGGGVLAVLYSFPHALGAPGIGWTAWNQANELVRAGVDVHIVAASVAKPVEGAASVRTTLAFRGRRVPHRLLGRDRALRYHDAVAAGLVDRLLSAGSDEDVVHAWPLASVRTLQAARRLGIPGVREVPNTHTAHAYDVVAREYAALGLEPRRGESHTADPRRLATEESEYAAAAGLLVPSEAVAETFLARGFDDDRLLRHRYGCTVTMPPARDSDGPFTAVFLGRGSPRKGLHTALEAWTASKASAEGRFLVYGLLDEDYAAHLAPLLAHPSVEVRGVTSEPMRVLASADVMLLPTVEEGSALVTYEAQVAGCVPLVSVAAGAVIDEGVTGMTHEVGDVDVLAAQLDLLVERPEVLAGMSTAAMARADQLSWAAATQATLAAYGEAARLVRRSTDAAA</sequence>
<accession>A0ABS7I1D7</accession>
<evidence type="ECO:0000256" key="2">
    <source>
        <dbReference type="ARBA" id="ARBA00022679"/>
    </source>
</evidence>
<dbReference type="Pfam" id="PF13692">
    <property type="entry name" value="Glyco_trans_1_4"/>
    <property type="match status" value="1"/>
</dbReference>
<dbReference type="InterPro" id="IPR028098">
    <property type="entry name" value="Glyco_trans_4-like_N"/>
</dbReference>
<dbReference type="InterPro" id="IPR050194">
    <property type="entry name" value="Glycosyltransferase_grp1"/>
</dbReference>
<dbReference type="EMBL" id="JAEUAX010000008">
    <property type="protein sequence ID" value="MBW9110944.1"/>
    <property type="molecule type" value="Genomic_DNA"/>
</dbReference>